<feature type="domain" description="Xylose isomerase-like TIM barrel" evidence="1">
    <location>
        <begin position="79"/>
        <end position="230"/>
    </location>
</feature>
<keyword evidence="3" id="KW-1185">Reference proteome</keyword>
<comment type="caution">
    <text evidence="2">The sequence shown here is derived from an EMBL/GenBank/DDBJ whole genome shotgun (WGS) entry which is preliminary data.</text>
</comment>
<dbReference type="RefSeq" id="WP_248906268.1">
    <property type="nucleotide sequence ID" value="NZ_CP109979.1"/>
</dbReference>
<name>A0ABD5YL02_9EURY</name>
<proteinExistence type="predicted"/>
<evidence type="ECO:0000313" key="2">
    <source>
        <dbReference type="EMBL" id="MFC7189920.1"/>
    </source>
</evidence>
<dbReference type="GO" id="GO:0016853">
    <property type="term" value="F:isomerase activity"/>
    <property type="evidence" value="ECO:0007669"/>
    <property type="project" value="UniProtKB-KW"/>
</dbReference>
<accession>A0ABD5YL02</accession>
<gene>
    <name evidence="2" type="ORF">ACFQL7_08670</name>
</gene>
<protein>
    <submittedName>
        <fullName evidence="2">Sugar phosphate isomerase/epimerase family protein</fullName>
    </submittedName>
</protein>
<evidence type="ECO:0000259" key="1">
    <source>
        <dbReference type="Pfam" id="PF01261"/>
    </source>
</evidence>
<reference evidence="2 3" key="1">
    <citation type="journal article" date="2019" name="Int. J. Syst. Evol. Microbiol.">
        <title>The Global Catalogue of Microorganisms (GCM) 10K type strain sequencing project: providing services to taxonomists for standard genome sequencing and annotation.</title>
        <authorList>
            <consortium name="The Broad Institute Genomics Platform"/>
            <consortium name="The Broad Institute Genome Sequencing Center for Infectious Disease"/>
            <person name="Wu L."/>
            <person name="Ma J."/>
        </authorList>
    </citation>
    <scope>NUCLEOTIDE SEQUENCE [LARGE SCALE GENOMIC DNA]</scope>
    <source>
        <strain evidence="2 3">RDMS1</strain>
    </source>
</reference>
<evidence type="ECO:0000313" key="3">
    <source>
        <dbReference type="Proteomes" id="UP001596417"/>
    </source>
</evidence>
<dbReference type="Pfam" id="PF01261">
    <property type="entry name" value="AP_endonuc_2"/>
    <property type="match status" value="1"/>
</dbReference>
<dbReference type="PANTHER" id="PTHR12110:SF41">
    <property type="entry name" value="INOSOSE DEHYDRATASE"/>
    <property type="match status" value="1"/>
</dbReference>
<organism evidence="2 3">
    <name type="scientific">Halocatena marina</name>
    <dbReference type="NCBI Taxonomy" id="2934937"/>
    <lineage>
        <taxon>Archaea</taxon>
        <taxon>Methanobacteriati</taxon>
        <taxon>Methanobacteriota</taxon>
        <taxon>Stenosarchaea group</taxon>
        <taxon>Halobacteria</taxon>
        <taxon>Halobacteriales</taxon>
        <taxon>Natronomonadaceae</taxon>
        <taxon>Halocatena</taxon>
    </lineage>
</organism>
<dbReference type="AlphaFoldDB" id="A0ABD5YL02"/>
<dbReference type="InterPro" id="IPR013022">
    <property type="entry name" value="Xyl_isomerase-like_TIM-brl"/>
</dbReference>
<dbReference type="GeneID" id="76199488"/>
<dbReference type="Proteomes" id="UP001596417">
    <property type="component" value="Unassembled WGS sequence"/>
</dbReference>
<dbReference type="InterPro" id="IPR036237">
    <property type="entry name" value="Xyl_isomerase-like_sf"/>
</dbReference>
<dbReference type="InterPro" id="IPR050312">
    <property type="entry name" value="IolE/XylAMocC-like"/>
</dbReference>
<keyword evidence="2" id="KW-0413">Isomerase</keyword>
<dbReference type="EMBL" id="JBHTAX010000001">
    <property type="protein sequence ID" value="MFC7189920.1"/>
    <property type="molecule type" value="Genomic_DNA"/>
</dbReference>
<dbReference type="PANTHER" id="PTHR12110">
    <property type="entry name" value="HYDROXYPYRUVATE ISOMERASE"/>
    <property type="match status" value="1"/>
</dbReference>
<dbReference type="SUPFAM" id="SSF51658">
    <property type="entry name" value="Xylose isomerase-like"/>
    <property type="match status" value="1"/>
</dbReference>
<dbReference type="Gene3D" id="3.20.20.150">
    <property type="entry name" value="Divalent-metal-dependent TIM barrel enzymes"/>
    <property type="match status" value="1"/>
</dbReference>
<sequence length="255" mass="27452">MSGSHLPGEMVRPAIQLHTLRTLDEPLTQTLHRVADTIYEGVEFAGLGDESPSTIATTLESTGLDPVGAHVGLDALETDYESTIAAYEALGCERIVVPSYGADEFSSDTISEAADRLSVLTDRLADDGFETLYHNHAYEFSRYDDTIAYDALVTQTDDRLGLEFDTGLARYGGVDPSTYLERYADRCSLVHLTDTIPESDATLHVDLGEGVVALDACVDAAADADWLIHENGLTSNPSATLESSATCIETLLNTV</sequence>